<evidence type="ECO:0000256" key="1">
    <source>
        <dbReference type="SAM" id="MobiDB-lite"/>
    </source>
</evidence>
<evidence type="ECO:0000313" key="2">
    <source>
        <dbReference type="EMBL" id="MCX2722687.1"/>
    </source>
</evidence>
<proteinExistence type="predicted"/>
<organism evidence="2 3">
    <name type="scientific">Roseibium salinum</name>
    <dbReference type="NCBI Taxonomy" id="1604349"/>
    <lineage>
        <taxon>Bacteria</taxon>
        <taxon>Pseudomonadati</taxon>
        <taxon>Pseudomonadota</taxon>
        <taxon>Alphaproteobacteria</taxon>
        <taxon>Hyphomicrobiales</taxon>
        <taxon>Stappiaceae</taxon>
        <taxon>Roseibium</taxon>
    </lineage>
</organism>
<name>A0ABT3R0J1_9HYPH</name>
<dbReference type="RefSeq" id="WP_265962347.1">
    <property type="nucleotide sequence ID" value="NZ_JAPEVI010000003.1"/>
</dbReference>
<dbReference type="NCBIfam" id="TIGR01409">
    <property type="entry name" value="TAT_signal_seq"/>
    <property type="match status" value="1"/>
</dbReference>
<dbReference type="InterPro" id="IPR019546">
    <property type="entry name" value="TAT_signal_bac_arc"/>
</dbReference>
<feature type="region of interest" description="Disordered" evidence="1">
    <location>
        <begin position="27"/>
        <end position="51"/>
    </location>
</feature>
<keyword evidence="3" id="KW-1185">Reference proteome</keyword>
<dbReference type="EMBL" id="JAPEVI010000003">
    <property type="protein sequence ID" value="MCX2722687.1"/>
    <property type="molecule type" value="Genomic_DNA"/>
</dbReference>
<evidence type="ECO:0000313" key="3">
    <source>
        <dbReference type="Proteomes" id="UP001300261"/>
    </source>
</evidence>
<reference evidence="2 3" key="1">
    <citation type="journal article" date="2016" name="Int. J. Syst. Evol. Microbiol.">
        <title>Labrenzia salina sp. nov., isolated from the rhizosphere of the halophyte Arthrocnemum macrostachyum.</title>
        <authorList>
            <person name="Camacho M."/>
            <person name="Redondo-Gomez S."/>
            <person name="Rodriguez-Llorente I."/>
            <person name="Rohde M."/>
            <person name="Sproer C."/>
            <person name="Schumann P."/>
            <person name="Klenk H.P."/>
            <person name="Montero-Calasanz M.D.C."/>
        </authorList>
    </citation>
    <scope>NUCLEOTIDE SEQUENCE [LARGE SCALE GENOMIC DNA]</scope>
    <source>
        <strain evidence="2 3">DSM 29163</strain>
    </source>
</reference>
<gene>
    <name evidence="2" type="ORF">ON753_09860</name>
</gene>
<accession>A0ABT3R0J1</accession>
<dbReference type="PROSITE" id="PS51318">
    <property type="entry name" value="TAT"/>
    <property type="match status" value="1"/>
</dbReference>
<comment type="caution">
    <text evidence="2">The sequence shown here is derived from an EMBL/GenBank/DDBJ whole genome shotgun (WGS) entry which is preliminary data.</text>
</comment>
<sequence>MSRYTGLTTRRTFLGLTVTLAGGTVAGSALNPVNETPDDQPPQAADTYRETDHIRTAYKRMRF</sequence>
<protein>
    <submittedName>
        <fullName evidence="2">Twin-arginine translocation signal domain-containing protein</fullName>
    </submittedName>
</protein>
<dbReference type="InterPro" id="IPR006311">
    <property type="entry name" value="TAT_signal"/>
</dbReference>
<dbReference type="Proteomes" id="UP001300261">
    <property type="component" value="Unassembled WGS sequence"/>
</dbReference>